<feature type="transmembrane region" description="Helical" evidence="2">
    <location>
        <begin position="363"/>
        <end position="384"/>
    </location>
</feature>
<feature type="transmembrane region" description="Helical" evidence="2">
    <location>
        <begin position="333"/>
        <end position="351"/>
    </location>
</feature>
<dbReference type="NCBIfam" id="NF033912">
    <property type="entry name" value="msc"/>
    <property type="match status" value="1"/>
</dbReference>
<feature type="transmembrane region" description="Helical" evidence="2">
    <location>
        <begin position="297"/>
        <end position="321"/>
    </location>
</feature>
<feature type="transmembrane region" description="Helical" evidence="2">
    <location>
        <begin position="111"/>
        <end position="133"/>
    </location>
</feature>
<keyword evidence="1" id="KW-0175">Coiled coil</keyword>
<proteinExistence type="predicted"/>
<evidence type="ECO:0000313" key="4">
    <source>
        <dbReference type="Proteomes" id="UP000003764"/>
    </source>
</evidence>
<dbReference type="InterPro" id="IPR008910">
    <property type="entry name" value="MSC_TM_helix"/>
</dbReference>
<dbReference type="PANTHER" id="PTHR30221:SF1">
    <property type="entry name" value="SMALL-CONDUCTANCE MECHANOSENSITIVE CHANNEL"/>
    <property type="match status" value="1"/>
</dbReference>
<sequence>MEKMDLAGLWASLAASIPAIIGGILLILIAWIVAVLVKKAVSKGLRAVGLPGRFVKWNIAETEDQAETTIDTIAQILYYIVWVLFLPGIFDTFGLASIATPIRDMTANALGFLPSIVGAIIIMIVAVVVARLVKQLVYSLVKTVNIDKYVAKFTGNKTADGQTADTIANVLSYVAYIVVFIPIAVVALETLGISSIATPIIGVLNSIAAAIPNILVAVILLGVGFAIAKVIGELVQNLLAGTGLNNLFNRETGATTKNINVSEIIGQVVAVVIGLFFTVEALNVLNLAILNTVGAAIIAYLPNVLIALIILGLGIFGGRFVGDLVNKATQSKWVGAIVKGVFVVFSVFMALDQLNFANNIVNMAFLFIIGGLSVAFALSFGLGGRDFAKKQLEKLDKKIEEESGQNNNNIDQF</sequence>
<comment type="caution">
    <text evidence="3">The sequence shown here is derived from an EMBL/GenBank/DDBJ whole genome shotgun (WGS) entry which is preliminary data.</text>
</comment>
<accession>A0ABP2IBZ5</accession>
<feature type="transmembrane region" description="Helical" evidence="2">
    <location>
        <begin position="12"/>
        <end position="37"/>
    </location>
</feature>
<organism evidence="3 4">
    <name type="scientific">Aerococcus viridans (strain ATCC 11563 / DSM 20340 / CCUG 4311 / JCM 20461 / NBRC 12219 / NCTC 8251 / M1)</name>
    <dbReference type="NCBI Taxonomy" id="655812"/>
    <lineage>
        <taxon>Bacteria</taxon>
        <taxon>Bacillati</taxon>
        <taxon>Bacillota</taxon>
        <taxon>Bacilli</taxon>
        <taxon>Lactobacillales</taxon>
        <taxon>Aerococcaceae</taxon>
        <taxon>Aerococcus</taxon>
    </lineage>
</organism>
<keyword evidence="2" id="KW-1133">Transmembrane helix</keyword>
<feature type="transmembrane region" description="Helical" evidence="2">
    <location>
        <begin position="76"/>
        <end position="99"/>
    </location>
</feature>
<protein>
    <submittedName>
        <fullName evidence="3">Conserved TM helix</fullName>
    </submittedName>
</protein>
<evidence type="ECO:0000313" key="3">
    <source>
        <dbReference type="EMBL" id="EFG49440.1"/>
    </source>
</evidence>
<dbReference type="EMBL" id="ADNT01000085">
    <property type="protein sequence ID" value="EFG49440.1"/>
    <property type="molecule type" value="Genomic_DNA"/>
</dbReference>
<feature type="transmembrane region" description="Helical" evidence="2">
    <location>
        <begin position="207"/>
        <end position="228"/>
    </location>
</feature>
<evidence type="ECO:0000256" key="1">
    <source>
        <dbReference type="SAM" id="Coils"/>
    </source>
</evidence>
<feature type="transmembrane region" description="Helical" evidence="2">
    <location>
        <begin position="173"/>
        <end position="201"/>
    </location>
</feature>
<dbReference type="InterPro" id="IPR045275">
    <property type="entry name" value="MscS_archaea/bacteria_type"/>
</dbReference>
<gene>
    <name evidence="3" type="ORF">HMPREF0061_1258</name>
</gene>
<dbReference type="Pfam" id="PF05552">
    <property type="entry name" value="MS_channel_1st_1"/>
    <property type="match status" value="4"/>
</dbReference>
<keyword evidence="2" id="KW-0812">Transmembrane</keyword>
<keyword evidence="4" id="KW-1185">Reference proteome</keyword>
<dbReference type="Proteomes" id="UP000003764">
    <property type="component" value="Unassembled WGS sequence"/>
</dbReference>
<feature type="coiled-coil region" evidence="1">
    <location>
        <begin position="385"/>
        <end position="412"/>
    </location>
</feature>
<reference evidence="3 4" key="1">
    <citation type="submission" date="2010-04" db="EMBL/GenBank/DDBJ databases">
        <authorList>
            <person name="Muzny D."/>
            <person name="Qin X."/>
            <person name="Deng J."/>
            <person name="Jiang H."/>
            <person name="Liu Y."/>
            <person name="Qu J."/>
            <person name="Song X.-Z."/>
            <person name="Zhang L."/>
            <person name="Thornton R."/>
            <person name="Coyle M."/>
            <person name="Francisco L."/>
            <person name="Jackson L."/>
            <person name="Javaid M."/>
            <person name="Korchina V."/>
            <person name="Kovar C."/>
            <person name="Mata R."/>
            <person name="Mathew T."/>
            <person name="Ngo R."/>
            <person name="Nguyen L."/>
            <person name="Nguyen N."/>
            <person name="Okwuonu G."/>
            <person name="Ongeri F."/>
            <person name="Pham C."/>
            <person name="Simmons D."/>
            <person name="Wilczek-Boney K."/>
            <person name="Hale W."/>
            <person name="Jakkamsetti A."/>
            <person name="Pham P."/>
            <person name="Ruth R."/>
            <person name="San Lucas F."/>
            <person name="Warren J."/>
            <person name="Zhang J."/>
            <person name="Zhao Z."/>
            <person name="Zhou C."/>
            <person name="Zhu D."/>
            <person name="Lee S."/>
            <person name="Bess C."/>
            <person name="Blankenburg K."/>
            <person name="Forbes L."/>
            <person name="Fu Q."/>
            <person name="Gubbala S."/>
            <person name="Hirani K."/>
            <person name="Jayaseelan J.C."/>
            <person name="Lara F."/>
            <person name="Munidasa M."/>
            <person name="Palculict T."/>
            <person name="Patil S."/>
            <person name="Pu L.-L."/>
            <person name="Saada N."/>
            <person name="Tang L."/>
            <person name="Weissenberger G."/>
            <person name="Zhu Y."/>
            <person name="Hemphill L."/>
            <person name="Shang Y."/>
            <person name="Youmans B."/>
            <person name="Ayvaz T."/>
            <person name="Ross M."/>
            <person name="Santibanez J."/>
            <person name="Aqrawi P."/>
            <person name="Gross S."/>
            <person name="Joshi V."/>
            <person name="Fowler G."/>
            <person name="Nazareth L."/>
            <person name="Reid J."/>
            <person name="Worley K."/>
            <person name="Petrosino J."/>
            <person name="Highlander S."/>
            <person name="Gibbs R."/>
            <person name="Gibbs R."/>
        </authorList>
    </citation>
    <scope>NUCLEOTIDE SEQUENCE [LARGE SCALE GENOMIC DNA]</scope>
    <source>
        <strain evidence="3 4">ATCC 11563</strain>
    </source>
</reference>
<name>A0ABP2IBZ5_AERVM</name>
<dbReference type="PANTHER" id="PTHR30221">
    <property type="entry name" value="SMALL-CONDUCTANCE MECHANOSENSITIVE CHANNEL"/>
    <property type="match status" value="1"/>
</dbReference>
<evidence type="ECO:0000256" key="2">
    <source>
        <dbReference type="SAM" id="Phobius"/>
    </source>
</evidence>
<keyword evidence="2" id="KW-0472">Membrane</keyword>
<feature type="transmembrane region" description="Helical" evidence="2">
    <location>
        <begin position="264"/>
        <end position="285"/>
    </location>
</feature>